<name>A0A7J7LNP6_9MAGN</name>
<gene>
    <name evidence="2" type="ORF">GIB67_004852</name>
</gene>
<organism evidence="2 3">
    <name type="scientific">Kingdonia uniflora</name>
    <dbReference type="NCBI Taxonomy" id="39325"/>
    <lineage>
        <taxon>Eukaryota</taxon>
        <taxon>Viridiplantae</taxon>
        <taxon>Streptophyta</taxon>
        <taxon>Embryophyta</taxon>
        <taxon>Tracheophyta</taxon>
        <taxon>Spermatophyta</taxon>
        <taxon>Magnoliopsida</taxon>
        <taxon>Ranunculales</taxon>
        <taxon>Circaeasteraceae</taxon>
        <taxon>Kingdonia</taxon>
    </lineage>
</organism>
<dbReference type="PANTHER" id="PTHR43686">
    <property type="entry name" value="SULFURTRANSFERASE-RELATED"/>
    <property type="match status" value="1"/>
</dbReference>
<dbReference type="PANTHER" id="PTHR43686:SF1">
    <property type="entry name" value="AMINOTRAN_5 DOMAIN-CONTAINING PROTEIN"/>
    <property type="match status" value="1"/>
</dbReference>
<keyword evidence="3" id="KW-1185">Reference proteome</keyword>
<accession>A0A7J7LNP6</accession>
<dbReference type="AlphaFoldDB" id="A0A7J7LNP6"/>
<evidence type="ECO:0000256" key="1">
    <source>
        <dbReference type="SAM" id="Phobius"/>
    </source>
</evidence>
<keyword evidence="1" id="KW-0812">Transmembrane</keyword>
<reference evidence="2 3" key="1">
    <citation type="journal article" date="2020" name="IScience">
        <title>Genome Sequencing of the Endangered Kingdonia uniflora (Circaeasteraceae, Ranunculales) Reveals Potential Mechanisms of Evolutionary Specialization.</title>
        <authorList>
            <person name="Sun Y."/>
            <person name="Deng T."/>
            <person name="Zhang A."/>
            <person name="Moore M.J."/>
            <person name="Landis J.B."/>
            <person name="Lin N."/>
            <person name="Zhang H."/>
            <person name="Zhang X."/>
            <person name="Huang J."/>
            <person name="Zhang X."/>
            <person name="Sun H."/>
            <person name="Wang H."/>
        </authorList>
    </citation>
    <scope>NUCLEOTIDE SEQUENCE [LARGE SCALE GENOMIC DNA]</scope>
    <source>
        <strain evidence="2">TB1705</strain>
        <tissue evidence="2">Leaf</tissue>
    </source>
</reference>
<keyword evidence="1" id="KW-0472">Membrane</keyword>
<dbReference type="SUPFAM" id="SSF53383">
    <property type="entry name" value="PLP-dependent transferases"/>
    <property type="match status" value="1"/>
</dbReference>
<dbReference type="Proteomes" id="UP000541444">
    <property type="component" value="Unassembled WGS sequence"/>
</dbReference>
<dbReference type="EMBL" id="JACGCM010002137">
    <property type="protein sequence ID" value="KAF6144179.1"/>
    <property type="molecule type" value="Genomic_DNA"/>
</dbReference>
<evidence type="ECO:0000313" key="3">
    <source>
        <dbReference type="Proteomes" id="UP000541444"/>
    </source>
</evidence>
<dbReference type="OrthoDB" id="420046at2759"/>
<comment type="caution">
    <text evidence="2">The sequence shown here is derived from an EMBL/GenBank/DDBJ whole genome shotgun (WGS) entry which is preliminary data.</text>
</comment>
<dbReference type="InterPro" id="IPR015424">
    <property type="entry name" value="PyrdxlP-dep_Trfase"/>
</dbReference>
<evidence type="ECO:0000313" key="2">
    <source>
        <dbReference type="EMBL" id="KAF6144179.1"/>
    </source>
</evidence>
<sequence>MVIECCTCGEKRLLIKKDKPLHDQFVTKLLNDLFGIQARGGCACAGPCGHILLNADKEQSLAFRSTIQKGYNGLKPGWTRINFVYYMLITEFEFILAAIKFLILYGQRFLPLYYFNWKMGDWTFRKNVLKSYVGDELVRWDLLV</sequence>
<dbReference type="InterPro" id="IPR015422">
    <property type="entry name" value="PyrdxlP-dep_Trfase_small"/>
</dbReference>
<keyword evidence="1" id="KW-1133">Transmembrane helix</keyword>
<dbReference type="Gene3D" id="3.90.1150.10">
    <property type="entry name" value="Aspartate Aminotransferase, domain 1"/>
    <property type="match status" value="1"/>
</dbReference>
<protein>
    <submittedName>
        <fullName evidence="2">Uncharacterized protein</fullName>
    </submittedName>
</protein>
<proteinExistence type="predicted"/>
<feature type="transmembrane region" description="Helical" evidence="1">
    <location>
        <begin position="83"/>
        <end position="105"/>
    </location>
</feature>